<sequence length="204" mass="22278">MTSLAAAPSARSRRAYAVFSIVLGAIGWFASFELITEYIKKLKNPDYVPNCSVSILVTCGPNMDSAQGSLLGFSNTILGVAAFVAPIAVGVALLAGARFAPWFWGLYQVGLLAGFVFVCWLQYQSIFVLGTLCPWCMVVWAVMIPLWWSGLARPFASGGIPLGPNARRLAQTLYSWVWVVVLVNYLVVAAIAQMQLNWFAEFAR</sequence>
<evidence type="ECO:0000313" key="3">
    <source>
        <dbReference type="EMBL" id="CAG7615305.1"/>
    </source>
</evidence>
<dbReference type="EMBL" id="CAJVAP010000021">
    <property type="protein sequence ID" value="CAG7615305.1"/>
    <property type="molecule type" value="Genomic_DNA"/>
</dbReference>
<dbReference type="InterPro" id="IPR041714">
    <property type="entry name" value="VKOR_Actinobacteria"/>
</dbReference>
<dbReference type="CDD" id="cd12922">
    <property type="entry name" value="VKOR_5"/>
    <property type="match status" value="1"/>
</dbReference>
<keyword evidence="1" id="KW-0812">Transmembrane</keyword>
<gene>
    <name evidence="3" type="ORF">LEUCIP111803_01865</name>
</gene>
<accession>A0A916K0J8</accession>
<feature type="domain" description="Vitamin K epoxide reductase" evidence="2">
    <location>
        <begin position="13"/>
        <end position="154"/>
    </location>
</feature>
<keyword evidence="4" id="KW-1185">Reference proteome</keyword>
<feature type="transmembrane region" description="Helical" evidence="1">
    <location>
        <begin position="77"/>
        <end position="96"/>
    </location>
</feature>
<name>A0A916K0J8_9MICO</name>
<evidence type="ECO:0000256" key="1">
    <source>
        <dbReference type="SAM" id="Phobius"/>
    </source>
</evidence>
<feature type="transmembrane region" description="Helical" evidence="1">
    <location>
        <begin position="173"/>
        <end position="192"/>
    </location>
</feature>
<dbReference type="InterPro" id="IPR012932">
    <property type="entry name" value="VKOR"/>
</dbReference>
<dbReference type="SMART" id="SM00756">
    <property type="entry name" value="VKc"/>
    <property type="match status" value="1"/>
</dbReference>
<dbReference type="AlphaFoldDB" id="A0A916K0J8"/>
<feature type="transmembrane region" description="Helical" evidence="1">
    <location>
        <begin position="15"/>
        <end position="35"/>
    </location>
</feature>
<keyword evidence="1" id="KW-1133">Transmembrane helix</keyword>
<protein>
    <recommendedName>
        <fullName evidence="2">Vitamin K epoxide reductase domain-containing protein</fullName>
    </recommendedName>
</protein>
<evidence type="ECO:0000259" key="2">
    <source>
        <dbReference type="SMART" id="SM00756"/>
    </source>
</evidence>
<evidence type="ECO:0000313" key="4">
    <source>
        <dbReference type="Proteomes" id="UP000693892"/>
    </source>
</evidence>
<feature type="transmembrane region" description="Helical" evidence="1">
    <location>
        <begin position="102"/>
        <end position="121"/>
    </location>
</feature>
<feature type="transmembrane region" description="Helical" evidence="1">
    <location>
        <begin position="126"/>
        <end position="148"/>
    </location>
</feature>
<organism evidence="3 4">
    <name type="scientific">Leucobacter soli</name>
    <dbReference type="NCBI Taxonomy" id="2812850"/>
    <lineage>
        <taxon>Bacteria</taxon>
        <taxon>Bacillati</taxon>
        <taxon>Actinomycetota</taxon>
        <taxon>Actinomycetes</taxon>
        <taxon>Micrococcales</taxon>
        <taxon>Microbacteriaceae</taxon>
        <taxon>Leucobacter</taxon>
    </lineage>
</organism>
<dbReference type="Proteomes" id="UP000693892">
    <property type="component" value="Unassembled WGS sequence"/>
</dbReference>
<comment type="caution">
    <text evidence="3">The sequence shown here is derived from an EMBL/GenBank/DDBJ whole genome shotgun (WGS) entry which is preliminary data.</text>
</comment>
<dbReference type="RefSeq" id="WP_218115741.1">
    <property type="nucleotide sequence ID" value="NZ_CAJVAP010000021.1"/>
</dbReference>
<keyword evidence="1" id="KW-0472">Membrane</keyword>
<reference evidence="3" key="1">
    <citation type="submission" date="2021-06" db="EMBL/GenBank/DDBJ databases">
        <authorList>
            <person name="Criscuolo A."/>
        </authorList>
    </citation>
    <scope>NUCLEOTIDE SEQUENCE</scope>
    <source>
        <strain evidence="3">CIP111803</strain>
    </source>
</reference>
<dbReference type="Pfam" id="PF07884">
    <property type="entry name" value="VKOR"/>
    <property type="match status" value="1"/>
</dbReference>
<proteinExistence type="predicted"/>